<dbReference type="Pfam" id="PF03592">
    <property type="entry name" value="Terminase_2"/>
    <property type="match status" value="1"/>
</dbReference>
<dbReference type="Proteomes" id="UP001065549">
    <property type="component" value="Unassembled WGS sequence"/>
</dbReference>
<evidence type="ECO:0000313" key="1">
    <source>
        <dbReference type="EMBL" id="MCU7379726.1"/>
    </source>
</evidence>
<reference evidence="1" key="1">
    <citation type="submission" date="2022-09" db="EMBL/GenBank/DDBJ databases">
        <title>Culturomic study of gut microbiota in children with autism spectrum disorder.</title>
        <authorList>
            <person name="Efimov B.A."/>
            <person name="Chaplin A.V."/>
            <person name="Sokolova S.R."/>
            <person name="Pikina A.P."/>
            <person name="Korzhanova M."/>
            <person name="Belova V."/>
            <person name="Korostin D."/>
        </authorList>
    </citation>
    <scope>NUCLEOTIDE SEQUENCE</scope>
    <source>
        <strain evidence="1">ASD5510</strain>
    </source>
</reference>
<dbReference type="AlphaFoldDB" id="A0A9J6QWG5"/>
<dbReference type="Gene3D" id="1.10.10.1400">
    <property type="entry name" value="Terminase, small subunit, N-terminal DNA-binding domain, HTH motif"/>
    <property type="match status" value="1"/>
</dbReference>
<comment type="caution">
    <text evidence="1">The sequence shown here is derived from an EMBL/GenBank/DDBJ whole genome shotgun (WGS) entry which is preliminary data.</text>
</comment>
<organism evidence="1 2">
    <name type="scientific">Hominibacterium faecale</name>
    <dbReference type="NCBI Taxonomy" id="2839743"/>
    <lineage>
        <taxon>Bacteria</taxon>
        <taxon>Bacillati</taxon>
        <taxon>Bacillota</taxon>
        <taxon>Clostridia</taxon>
        <taxon>Peptostreptococcales</taxon>
        <taxon>Anaerovoracaceae</taxon>
        <taxon>Hominibacterium</taxon>
    </lineage>
</organism>
<dbReference type="RefSeq" id="WP_269478627.1">
    <property type="nucleotide sequence ID" value="NZ_JAOSHN010000006.1"/>
</dbReference>
<dbReference type="GO" id="GO:0051276">
    <property type="term" value="P:chromosome organization"/>
    <property type="evidence" value="ECO:0007669"/>
    <property type="project" value="InterPro"/>
</dbReference>
<proteinExistence type="predicted"/>
<dbReference type="EMBL" id="JAOSHN010000006">
    <property type="protein sequence ID" value="MCU7379726.1"/>
    <property type="molecule type" value="Genomic_DNA"/>
</dbReference>
<dbReference type="InterPro" id="IPR005335">
    <property type="entry name" value="Terminase_ssu"/>
</dbReference>
<name>A0A9J6QWG5_9FIRM</name>
<keyword evidence="2" id="KW-1185">Reference proteome</keyword>
<protein>
    <submittedName>
        <fullName evidence="1">Terminase small subunit</fullName>
    </submittedName>
</protein>
<dbReference type="InterPro" id="IPR038713">
    <property type="entry name" value="Terminase_Gp1_N_sf"/>
</dbReference>
<sequence>MKRLSERQKRLVEYYCGECEGNVYRAAQMAGYSEQYARGRAYAVLRLPLVQEYIKELTEETRSKNVATVAEIKAFWSMVMNDPTARMSDRLKASEYLAKCEGEFTRNNW</sequence>
<accession>A0A9J6QWG5</accession>
<gene>
    <name evidence="1" type="ORF">OBO34_15375</name>
</gene>
<evidence type="ECO:0000313" key="2">
    <source>
        <dbReference type="Proteomes" id="UP001065549"/>
    </source>
</evidence>